<comment type="caution">
    <text evidence="1">The sequence shown here is derived from an EMBL/GenBank/DDBJ whole genome shotgun (WGS) entry which is preliminary data.</text>
</comment>
<gene>
    <name evidence="1" type="ORF">PIB30_097020</name>
</gene>
<proteinExistence type="predicted"/>
<reference evidence="1 2" key="1">
    <citation type="journal article" date="2023" name="Plants (Basel)">
        <title>Bridging the Gap: Combining Genomics and Transcriptomics Approaches to Understand Stylosanthes scabra, an Orphan Legume from the Brazilian Caatinga.</title>
        <authorList>
            <person name="Ferreira-Neto J.R.C."/>
            <person name="da Silva M.D."/>
            <person name="Binneck E."/>
            <person name="de Melo N.F."/>
            <person name="da Silva R.H."/>
            <person name="de Melo A.L.T.M."/>
            <person name="Pandolfi V."/>
            <person name="Bustamante F.O."/>
            <person name="Brasileiro-Vidal A.C."/>
            <person name="Benko-Iseppon A.M."/>
        </authorList>
    </citation>
    <scope>NUCLEOTIDE SEQUENCE [LARGE SCALE GENOMIC DNA]</scope>
    <source>
        <tissue evidence="1">Leaves</tissue>
    </source>
</reference>
<keyword evidence="2" id="KW-1185">Reference proteome</keyword>
<accession>A0ABU6QWV1</accession>
<dbReference type="EMBL" id="JASCZI010002351">
    <property type="protein sequence ID" value="MED6116111.1"/>
    <property type="molecule type" value="Genomic_DNA"/>
</dbReference>
<protein>
    <submittedName>
        <fullName evidence="1">Uncharacterized protein</fullName>
    </submittedName>
</protein>
<evidence type="ECO:0000313" key="1">
    <source>
        <dbReference type="EMBL" id="MED6116111.1"/>
    </source>
</evidence>
<name>A0ABU6QWV1_9FABA</name>
<feature type="non-terminal residue" evidence="1">
    <location>
        <position position="149"/>
    </location>
</feature>
<dbReference type="Proteomes" id="UP001341840">
    <property type="component" value="Unassembled WGS sequence"/>
</dbReference>
<sequence>MLRSNSNPDLLIFDPEIERTPRRARQVRRRIEFENNLHSQTEGLASENNFAYSFDCDFDFKTPNSDIGTSIMGDVQRVTLKAMGDFHGLPDEVPIKHIKDFEVICATTRRSGGDEHGVKVFILPFSLENKAKDWYHTLFDDITSDWVEF</sequence>
<organism evidence="1 2">
    <name type="scientific">Stylosanthes scabra</name>
    <dbReference type="NCBI Taxonomy" id="79078"/>
    <lineage>
        <taxon>Eukaryota</taxon>
        <taxon>Viridiplantae</taxon>
        <taxon>Streptophyta</taxon>
        <taxon>Embryophyta</taxon>
        <taxon>Tracheophyta</taxon>
        <taxon>Spermatophyta</taxon>
        <taxon>Magnoliopsida</taxon>
        <taxon>eudicotyledons</taxon>
        <taxon>Gunneridae</taxon>
        <taxon>Pentapetalae</taxon>
        <taxon>rosids</taxon>
        <taxon>fabids</taxon>
        <taxon>Fabales</taxon>
        <taxon>Fabaceae</taxon>
        <taxon>Papilionoideae</taxon>
        <taxon>50 kb inversion clade</taxon>
        <taxon>dalbergioids sensu lato</taxon>
        <taxon>Dalbergieae</taxon>
        <taxon>Pterocarpus clade</taxon>
        <taxon>Stylosanthes</taxon>
    </lineage>
</organism>
<evidence type="ECO:0000313" key="2">
    <source>
        <dbReference type="Proteomes" id="UP001341840"/>
    </source>
</evidence>